<evidence type="ECO:0000256" key="4">
    <source>
        <dbReference type="ARBA" id="ARBA00022694"/>
    </source>
</evidence>
<dbReference type="InterPro" id="IPR014729">
    <property type="entry name" value="Rossmann-like_a/b/a_fold"/>
</dbReference>
<evidence type="ECO:0000256" key="3">
    <source>
        <dbReference type="ARBA" id="ARBA00022598"/>
    </source>
</evidence>
<feature type="transmembrane region" description="Helical" evidence="9">
    <location>
        <begin position="12"/>
        <end position="32"/>
    </location>
</feature>
<dbReference type="InterPro" id="IPR012796">
    <property type="entry name" value="Lysidine-tRNA-synth_C"/>
</dbReference>
<dbReference type="SMART" id="SM00977">
    <property type="entry name" value="TilS_C"/>
    <property type="match status" value="1"/>
</dbReference>
<dbReference type="SUPFAM" id="SSF56037">
    <property type="entry name" value="PheT/TilS domain"/>
    <property type="match status" value="1"/>
</dbReference>
<evidence type="ECO:0000256" key="7">
    <source>
        <dbReference type="ARBA" id="ARBA00048539"/>
    </source>
</evidence>
<dbReference type="SUPFAM" id="SSF52402">
    <property type="entry name" value="Adenine nucleotide alpha hydrolases-like"/>
    <property type="match status" value="1"/>
</dbReference>
<dbReference type="OrthoDB" id="9807403at2"/>
<dbReference type="NCBIfam" id="TIGR02433">
    <property type="entry name" value="lysidine_TilS_C"/>
    <property type="match status" value="1"/>
</dbReference>
<evidence type="ECO:0000256" key="6">
    <source>
        <dbReference type="ARBA" id="ARBA00022840"/>
    </source>
</evidence>
<comment type="function">
    <text evidence="8">Ligates lysine onto the cytidine present at position 34 of the AUA codon-specific tRNA(Ile) that contains the anticodon CAU, in an ATP-dependent manner. Cytidine is converted to lysidine, thus changing the amino acid specificity of the tRNA from methionine to isoleucine.</text>
</comment>
<keyword evidence="9" id="KW-0812">Transmembrane</keyword>
<comment type="domain">
    <text evidence="8">The N-terminal region contains the highly conserved SGGXDS motif, predicted to be a P-loop motif involved in ATP binding.</text>
</comment>
<evidence type="ECO:0000313" key="11">
    <source>
        <dbReference type="EMBL" id="QCI23141.1"/>
    </source>
</evidence>
<evidence type="ECO:0000313" key="12">
    <source>
        <dbReference type="Proteomes" id="UP000298566"/>
    </source>
</evidence>
<keyword evidence="9" id="KW-1133">Transmembrane helix</keyword>
<keyword evidence="4 8" id="KW-0819">tRNA processing</keyword>
<evidence type="ECO:0000256" key="2">
    <source>
        <dbReference type="ARBA" id="ARBA00022490"/>
    </source>
</evidence>
<dbReference type="InterPro" id="IPR012094">
    <property type="entry name" value="tRNA_Ile_lys_synt"/>
</dbReference>
<protein>
    <recommendedName>
        <fullName evidence="8">tRNA(Ile)-lysidine synthase</fullName>
        <ecNumber evidence="8">6.3.4.19</ecNumber>
    </recommendedName>
    <alternativeName>
        <fullName evidence="8">tRNA(Ile)-2-lysyl-cytidine synthase</fullName>
    </alternativeName>
    <alternativeName>
        <fullName evidence="8">tRNA(Ile)-lysidine synthetase</fullName>
    </alternativeName>
</protein>
<dbReference type="EMBL" id="CP033004">
    <property type="protein sequence ID" value="QCI23141.1"/>
    <property type="molecule type" value="Genomic_DNA"/>
</dbReference>
<evidence type="ECO:0000256" key="5">
    <source>
        <dbReference type="ARBA" id="ARBA00022741"/>
    </source>
</evidence>
<dbReference type="InterPro" id="IPR012795">
    <property type="entry name" value="tRNA_Ile_lys_synt_N"/>
</dbReference>
<dbReference type="Pfam" id="PF11734">
    <property type="entry name" value="TilS_C"/>
    <property type="match status" value="1"/>
</dbReference>
<dbReference type="InterPro" id="IPR015262">
    <property type="entry name" value="tRNA_Ile_lys_synt_subst-bd"/>
</dbReference>
<dbReference type="Gene3D" id="3.40.50.620">
    <property type="entry name" value="HUPs"/>
    <property type="match status" value="1"/>
</dbReference>
<dbReference type="InterPro" id="IPR011063">
    <property type="entry name" value="TilS/TtcA_N"/>
</dbReference>
<evidence type="ECO:0000256" key="8">
    <source>
        <dbReference type="HAMAP-Rule" id="MF_01161"/>
    </source>
</evidence>
<dbReference type="RefSeq" id="WP_158336317.1">
    <property type="nucleotide sequence ID" value="NZ_CP033004.1"/>
</dbReference>
<feature type="binding site" evidence="8">
    <location>
        <begin position="19"/>
        <end position="24"/>
    </location>
    <ligand>
        <name>ATP</name>
        <dbReference type="ChEBI" id="CHEBI:30616"/>
    </ligand>
</feature>
<name>A0A4D6YA34_BUCMH</name>
<dbReference type="GO" id="GO:0005737">
    <property type="term" value="C:cytoplasm"/>
    <property type="evidence" value="ECO:0007669"/>
    <property type="project" value="UniProtKB-SubCell"/>
</dbReference>
<dbReference type="HAMAP" id="MF_01161">
    <property type="entry name" value="tRNA_Ile_lys_synt"/>
    <property type="match status" value="1"/>
</dbReference>
<dbReference type="SUPFAM" id="SSF82829">
    <property type="entry name" value="MesJ substrate recognition domain-like"/>
    <property type="match status" value="1"/>
</dbReference>
<evidence type="ECO:0000256" key="1">
    <source>
        <dbReference type="ARBA" id="ARBA00004496"/>
    </source>
</evidence>
<comment type="similarity">
    <text evidence="8">Belongs to the tRNA(Ile)-lysidine synthase family.</text>
</comment>
<dbReference type="Pfam" id="PF01171">
    <property type="entry name" value="ATP_bind_3"/>
    <property type="match status" value="1"/>
</dbReference>
<dbReference type="AlphaFoldDB" id="A0A4D6YA34"/>
<dbReference type="PANTHER" id="PTHR43033">
    <property type="entry name" value="TRNA(ILE)-LYSIDINE SYNTHASE-RELATED"/>
    <property type="match status" value="1"/>
</dbReference>
<dbReference type="GO" id="GO:0006400">
    <property type="term" value="P:tRNA modification"/>
    <property type="evidence" value="ECO:0007669"/>
    <property type="project" value="UniProtKB-UniRule"/>
</dbReference>
<gene>
    <name evidence="8 11" type="primary">tilS</name>
    <name evidence="11" type="ORF">D9V73_00520</name>
</gene>
<keyword evidence="3 8" id="KW-0436">Ligase</keyword>
<reference evidence="11 12" key="1">
    <citation type="submission" date="2018-10" db="EMBL/GenBank/DDBJ databases">
        <title>Comparative functional genomics of the obligate endosymbiont Buchnera aphidicola.</title>
        <authorList>
            <person name="Chong R.A."/>
        </authorList>
    </citation>
    <scope>NUCLEOTIDE SEQUENCE [LARGE SCALE GENOMIC DNA]</scope>
    <source>
        <strain evidence="11 12">Mrh</strain>
    </source>
</reference>
<accession>A0A4D6YA34</accession>
<dbReference type="Proteomes" id="UP000298566">
    <property type="component" value="Chromosome"/>
</dbReference>
<comment type="catalytic activity">
    <reaction evidence="7 8">
        <text>cytidine(34) in tRNA(Ile2) + L-lysine + ATP = lysidine(34) in tRNA(Ile2) + AMP + diphosphate + H(+)</text>
        <dbReference type="Rhea" id="RHEA:43744"/>
        <dbReference type="Rhea" id="RHEA-COMP:10625"/>
        <dbReference type="Rhea" id="RHEA-COMP:10670"/>
        <dbReference type="ChEBI" id="CHEBI:15378"/>
        <dbReference type="ChEBI" id="CHEBI:30616"/>
        <dbReference type="ChEBI" id="CHEBI:32551"/>
        <dbReference type="ChEBI" id="CHEBI:33019"/>
        <dbReference type="ChEBI" id="CHEBI:82748"/>
        <dbReference type="ChEBI" id="CHEBI:83665"/>
        <dbReference type="ChEBI" id="CHEBI:456215"/>
        <dbReference type="EC" id="6.3.4.19"/>
    </reaction>
</comment>
<keyword evidence="6 8" id="KW-0067">ATP-binding</keyword>
<keyword evidence="2 8" id="KW-0963">Cytoplasm</keyword>
<organism evidence="11 12">
    <name type="scientific">Buchnera aphidicola subsp. Melaphis rhois</name>
    <dbReference type="NCBI Taxonomy" id="118103"/>
    <lineage>
        <taxon>Bacteria</taxon>
        <taxon>Pseudomonadati</taxon>
        <taxon>Pseudomonadota</taxon>
        <taxon>Gammaproteobacteria</taxon>
        <taxon>Enterobacterales</taxon>
        <taxon>Erwiniaceae</taxon>
        <taxon>Buchnera</taxon>
    </lineage>
</organism>
<comment type="subcellular location">
    <subcellularLocation>
        <location evidence="1 8">Cytoplasm</location>
    </subcellularLocation>
</comment>
<evidence type="ECO:0000256" key="9">
    <source>
        <dbReference type="SAM" id="Phobius"/>
    </source>
</evidence>
<dbReference type="PANTHER" id="PTHR43033:SF1">
    <property type="entry name" value="TRNA(ILE)-LYSIDINE SYNTHASE-RELATED"/>
    <property type="match status" value="1"/>
</dbReference>
<dbReference type="Gene3D" id="1.20.59.20">
    <property type="match status" value="1"/>
</dbReference>
<dbReference type="NCBIfam" id="TIGR02432">
    <property type="entry name" value="lysidine_TilS_N"/>
    <property type="match status" value="1"/>
</dbReference>
<dbReference type="GO" id="GO:0032267">
    <property type="term" value="F:tRNA(Ile)-lysidine synthase activity"/>
    <property type="evidence" value="ECO:0007669"/>
    <property type="project" value="UniProtKB-EC"/>
</dbReference>
<dbReference type="EC" id="6.3.4.19" evidence="8"/>
<dbReference type="GO" id="GO:0005524">
    <property type="term" value="F:ATP binding"/>
    <property type="evidence" value="ECO:0007669"/>
    <property type="project" value="UniProtKB-UniRule"/>
</dbReference>
<dbReference type="Pfam" id="PF09179">
    <property type="entry name" value="TilS"/>
    <property type="match status" value="1"/>
</dbReference>
<proteinExistence type="inferred from homology"/>
<feature type="domain" description="Lysidine-tRNA(Ile) synthetase C-terminal" evidence="10">
    <location>
        <begin position="357"/>
        <end position="429"/>
    </location>
</feature>
<keyword evidence="9" id="KW-0472">Membrane</keyword>
<sequence length="435" mass="51280">MITKYIKKISGLSFLLAYSGGLDSTFLFYQLLKAKKVQPKLKFRAIHINHQLNKNSNEWNRHCRQVCEKHNITLIEKKTIINKKKLGIEAAARLKRYEIICNEALPTEIILTAHNLNDQCETLFLALKRGSGITGLSGMSYKSKLFNKYIIIRPLLNIDRSEIQSWISKNNIHWIEDTSNYDTTYDRNFLRHKILPLFTKRWPNFIEKCATSTCILKKEKSILDQILEKKLNKYLICNSILNITDFAEMKSEIRYSLLRKWIQINNYTAPSYKIIKAIYYEVILSKPDSKAKVKVNNQEIKRYKQNLYFVKIVPCIKNLILMWYPPWNYLKLPNNLGFIIQNKFGIVLPVPKKNEIVNIRFQTSGKVLIQGNPIRKKIKKIWQEHKINPWNRTNIPLLFYNNTLISALGIFNVIHDDRKQSEHTWTLSWINNIHN</sequence>
<keyword evidence="5 8" id="KW-0547">Nucleotide-binding</keyword>
<dbReference type="CDD" id="cd01992">
    <property type="entry name" value="TilS_N"/>
    <property type="match status" value="1"/>
</dbReference>
<evidence type="ECO:0000259" key="10">
    <source>
        <dbReference type="SMART" id="SM00977"/>
    </source>
</evidence>